<keyword evidence="1" id="KW-1185">Reference proteome</keyword>
<name>A0A914QXV0_9BILA</name>
<evidence type="ECO:0000313" key="2">
    <source>
        <dbReference type="WBParaSite" id="PDA_v2.g9133.t1"/>
    </source>
</evidence>
<evidence type="ECO:0000313" key="1">
    <source>
        <dbReference type="Proteomes" id="UP000887578"/>
    </source>
</evidence>
<organism evidence="1 2">
    <name type="scientific">Panagrolaimus davidi</name>
    <dbReference type="NCBI Taxonomy" id="227884"/>
    <lineage>
        <taxon>Eukaryota</taxon>
        <taxon>Metazoa</taxon>
        <taxon>Ecdysozoa</taxon>
        <taxon>Nematoda</taxon>
        <taxon>Chromadorea</taxon>
        <taxon>Rhabditida</taxon>
        <taxon>Tylenchina</taxon>
        <taxon>Panagrolaimomorpha</taxon>
        <taxon>Panagrolaimoidea</taxon>
        <taxon>Panagrolaimidae</taxon>
        <taxon>Panagrolaimus</taxon>
    </lineage>
</organism>
<dbReference type="Proteomes" id="UP000887578">
    <property type="component" value="Unplaced"/>
</dbReference>
<accession>A0A914QXV0</accession>
<proteinExistence type="predicted"/>
<protein>
    <submittedName>
        <fullName evidence="2">Uncharacterized protein</fullName>
    </submittedName>
</protein>
<reference evidence="2" key="1">
    <citation type="submission" date="2022-11" db="UniProtKB">
        <authorList>
            <consortium name="WormBaseParasite"/>
        </authorList>
    </citation>
    <scope>IDENTIFICATION</scope>
</reference>
<dbReference type="WBParaSite" id="PDA_v2.g9133.t1">
    <property type="protein sequence ID" value="PDA_v2.g9133.t1"/>
    <property type="gene ID" value="PDA_v2.g9133"/>
</dbReference>
<sequence length="213" mass="23522">MISFSTFEVFSKFMEQNPKIEYDTGIHDTLLSDEETIKLQIYAQQILDVGITKHPPPFTSFKGQTEKHFDALYLLSQTWCRNSKKLLVNVHQQGGVRQITCVSAAGVEAVAHSIRYYKQPIHPAYGKYCANFDFSSEFAFAQDSAARNSTVPGINCGNLGSRGSSLARRSVVSNVIEGCVLCADRTDDSAFFCCCCLFDLASCDPFDVPDALG</sequence>
<dbReference type="AlphaFoldDB" id="A0A914QXV0"/>